<gene>
    <name evidence="2" type="ORF">F1654_11725</name>
</gene>
<feature type="transmembrane region" description="Helical" evidence="1">
    <location>
        <begin position="128"/>
        <end position="149"/>
    </location>
</feature>
<name>A0A5M6ZH77_9PROT</name>
<organism evidence="2 3">
    <name type="scientific">Alkalicaulis satelles</name>
    <dbReference type="NCBI Taxonomy" id="2609175"/>
    <lineage>
        <taxon>Bacteria</taxon>
        <taxon>Pseudomonadati</taxon>
        <taxon>Pseudomonadota</taxon>
        <taxon>Alphaproteobacteria</taxon>
        <taxon>Maricaulales</taxon>
        <taxon>Maricaulaceae</taxon>
        <taxon>Alkalicaulis</taxon>
    </lineage>
</organism>
<dbReference type="Proteomes" id="UP000325122">
    <property type="component" value="Unassembled WGS sequence"/>
</dbReference>
<reference evidence="2 3" key="1">
    <citation type="submission" date="2019-09" db="EMBL/GenBank/DDBJ databases">
        <authorList>
            <person name="Kevbrin V."/>
            <person name="Grouzdev D.S."/>
        </authorList>
    </citation>
    <scope>NUCLEOTIDE SEQUENCE [LARGE SCALE GENOMIC DNA]</scope>
    <source>
        <strain evidence="2 3">G-192</strain>
    </source>
</reference>
<keyword evidence="1" id="KW-0472">Membrane</keyword>
<feature type="transmembrane region" description="Helical" evidence="1">
    <location>
        <begin position="61"/>
        <end position="80"/>
    </location>
</feature>
<protein>
    <submittedName>
        <fullName evidence="2">Uncharacterized protein</fullName>
    </submittedName>
</protein>
<evidence type="ECO:0000313" key="3">
    <source>
        <dbReference type="Proteomes" id="UP000325122"/>
    </source>
</evidence>
<keyword evidence="1" id="KW-0812">Transmembrane</keyword>
<accession>A0A5M6ZH77</accession>
<keyword evidence="1" id="KW-1133">Transmembrane helix</keyword>
<evidence type="ECO:0000256" key="1">
    <source>
        <dbReference type="SAM" id="Phobius"/>
    </source>
</evidence>
<feature type="transmembrane region" description="Helical" evidence="1">
    <location>
        <begin position="34"/>
        <end position="55"/>
    </location>
</feature>
<sequence length="212" mass="22178">MTSTQQTDPRDDLAYVRRMTERAARAPLLGGRFLVFWGGLLALAYIAHFLAASGLVASPGALGWIWVGFGAIGATGTFILSRGMARKPGQEAVGNQVEREVWFGAGIGIFLFVIGVFLATTLRGAPVLMFDLVASVALALYGAAFLATAAASGLRWMRIPAWISFAGAAAVPAFTGTQALYPALAVIVLIIAVAPGLRLMAAEPPALDDETL</sequence>
<feature type="transmembrane region" description="Helical" evidence="1">
    <location>
        <begin position="180"/>
        <end position="197"/>
    </location>
</feature>
<evidence type="ECO:0000313" key="2">
    <source>
        <dbReference type="EMBL" id="KAA5801561.1"/>
    </source>
</evidence>
<feature type="transmembrane region" description="Helical" evidence="1">
    <location>
        <begin position="101"/>
        <end position="122"/>
    </location>
</feature>
<dbReference type="RefSeq" id="WP_150023749.1">
    <property type="nucleotide sequence ID" value="NZ_VWOJ01000004.1"/>
</dbReference>
<keyword evidence="3" id="KW-1185">Reference proteome</keyword>
<proteinExistence type="predicted"/>
<dbReference type="AlphaFoldDB" id="A0A5M6ZH77"/>
<dbReference type="EMBL" id="VWOJ01000004">
    <property type="protein sequence ID" value="KAA5801561.1"/>
    <property type="molecule type" value="Genomic_DNA"/>
</dbReference>
<comment type="caution">
    <text evidence="2">The sequence shown here is derived from an EMBL/GenBank/DDBJ whole genome shotgun (WGS) entry which is preliminary data.</text>
</comment>